<dbReference type="AlphaFoldDB" id="A0A348WMF9"/>
<accession>A0A348WMF9</accession>
<dbReference type="SUPFAM" id="SSF82693">
    <property type="entry name" value="Multidrug efflux transporter AcrB pore domain, PN1, PN2, PC1 and PC2 subdomains"/>
    <property type="match status" value="1"/>
</dbReference>
<organism evidence="1 2">
    <name type="scientific">Idiomarina baltica</name>
    <dbReference type="NCBI Taxonomy" id="190892"/>
    <lineage>
        <taxon>Bacteria</taxon>
        <taxon>Pseudomonadati</taxon>
        <taxon>Pseudomonadota</taxon>
        <taxon>Gammaproteobacteria</taxon>
        <taxon>Alteromonadales</taxon>
        <taxon>Idiomarinaceae</taxon>
        <taxon>Idiomarina</taxon>
    </lineage>
</organism>
<dbReference type="Proteomes" id="UP000262878">
    <property type="component" value="Unassembled WGS sequence"/>
</dbReference>
<evidence type="ECO:0000313" key="1">
    <source>
        <dbReference type="EMBL" id="HAR55721.1"/>
    </source>
</evidence>
<dbReference type="GO" id="GO:0042910">
    <property type="term" value="F:xenobiotic transmembrane transporter activity"/>
    <property type="evidence" value="ECO:0007669"/>
    <property type="project" value="TreeGrafter"/>
</dbReference>
<dbReference type="InterPro" id="IPR027463">
    <property type="entry name" value="AcrB_DN_DC_subdom"/>
</dbReference>
<proteinExistence type="predicted"/>
<dbReference type="PANTHER" id="PTHR32063:SF13">
    <property type="entry name" value="MULTIDRUG EFFLUX PUMP SUBUNIT ACRB-RELATED"/>
    <property type="match status" value="1"/>
</dbReference>
<reference evidence="1 2" key="1">
    <citation type="journal article" date="2018" name="Nat. Biotechnol.">
        <title>A standardized bacterial taxonomy based on genome phylogeny substantially revises the tree of life.</title>
        <authorList>
            <person name="Parks D.H."/>
            <person name="Chuvochina M."/>
            <person name="Waite D.W."/>
            <person name="Rinke C."/>
            <person name="Skarshewski A."/>
            <person name="Chaumeil P.A."/>
            <person name="Hugenholtz P."/>
        </authorList>
    </citation>
    <scope>NUCLEOTIDE SEQUENCE [LARGE SCALE GENOMIC DNA]</scope>
    <source>
        <strain evidence="1">UBA9360</strain>
    </source>
</reference>
<evidence type="ECO:0000313" key="2">
    <source>
        <dbReference type="Proteomes" id="UP000262878"/>
    </source>
</evidence>
<dbReference type="InterPro" id="IPR001036">
    <property type="entry name" value="Acrflvin-R"/>
</dbReference>
<feature type="non-terminal residue" evidence="1">
    <location>
        <position position="1"/>
    </location>
</feature>
<name>A0A348WMF9_9GAMM</name>
<sequence>NESQDVTDVIGRAFGFFASVKEAMIFAFNLPPIPELGTATGFNLYLQDRGNLGHQALLDARNQLLGMASQNPMLQQVRPNGLEDAPQLKVDVDYEKATALGLTIENINNTLSAAWGSSYINDFIDRGRVKRVYLQGEADARMLP</sequence>
<comment type="caution">
    <text evidence="1">The sequence shown here is derived from an EMBL/GenBank/DDBJ whole genome shotgun (WGS) entry which is preliminary data.</text>
</comment>
<dbReference type="Gene3D" id="3.30.70.1440">
    <property type="entry name" value="Multidrug efflux transporter AcrB pore domain"/>
    <property type="match status" value="1"/>
</dbReference>
<dbReference type="PANTHER" id="PTHR32063">
    <property type="match status" value="1"/>
</dbReference>
<dbReference type="SUPFAM" id="SSF82714">
    <property type="entry name" value="Multidrug efflux transporter AcrB TolC docking domain, DN and DC subdomains"/>
    <property type="match status" value="1"/>
</dbReference>
<dbReference type="GO" id="GO:0005886">
    <property type="term" value="C:plasma membrane"/>
    <property type="evidence" value="ECO:0007669"/>
    <property type="project" value="TreeGrafter"/>
</dbReference>
<dbReference type="EMBL" id="DMUP01000064">
    <property type="protein sequence ID" value="HAR55721.1"/>
    <property type="molecule type" value="Genomic_DNA"/>
</dbReference>
<feature type="non-terminal residue" evidence="1">
    <location>
        <position position="144"/>
    </location>
</feature>
<dbReference type="Pfam" id="PF00873">
    <property type="entry name" value="ACR_tran"/>
    <property type="match status" value="1"/>
</dbReference>
<protein>
    <submittedName>
        <fullName evidence="1">Hydrophobe/amphiphile efflux-1 family RND transporter</fullName>
    </submittedName>
</protein>
<gene>
    <name evidence="1" type="ORF">DCR58_02925</name>
</gene>